<dbReference type="EMBL" id="JACOPK010000005">
    <property type="protein sequence ID" value="MBC5695552.1"/>
    <property type="molecule type" value="Genomic_DNA"/>
</dbReference>
<dbReference type="PANTHER" id="PTHR45947">
    <property type="entry name" value="SULFOQUINOVOSYL TRANSFERASE SQD2"/>
    <property type="match status" value="1"/>
</dbReference>
<proteinExistence type="predicted"/>
<evidence type="ECO:0000259" key="2">
    <source>
        <dbReference type="Pfam" id="PF13439"/>
    </source>
</evidence>
<name>A0ABR7GMM3_9FIRM</name>
<feature type="domain" description="Glycosyltransferase subfamily 4-like N-terminal" evidence="2">
    <location>
        <begin position="27"/>
        <end position="167"/>
    </location>
</feature>
<dbReference type="RefSeq" id="WP_186969810.1">
    <property type="nucleotide sequence ID" value="NZ_JACOPK010000005.1"/>
</dbReference>
<accession>A0ABR7GMM3</accession>
<evidence type="ECO:0000313" key="4">
    <source>
        <dbReference type="Proteomes" id="UP000641741"/>
    </source>
</evidence>
<dbReference type="Pfam" id="PF13439">
    <property type="entry name" value="Glyco_transf_4"/>
    <property type="match status" value="1"/>
</dbReference>
<dbReference type="Gene3D" id="3.40.50.2000">
    <property type="entry name" value="Glycogen Phosphorylase B"/>
    <property type="match status" value="2"/>
</dbReference>
<keyword evidence="4" id="KW-1185">Reference proteome</keyword>
<feature type="domain" description="Glycosyl transferase family 1" evidence="1">
    <location>
        <begin position="189"/>
        <end position="348"/>
    </location>
</feature>
<dbReference type="Proteomes" id="UP000641741">
    <property type="component" value="Unassembled WGS sequence"/>
</dbReference>
<dbReference type="InterPro" id="IPR050194">
    <property type="entry name" value="Glycosyltransferase_grp1"/>
</dbReference>
<evidence type="ECO:0000313" key="3">
    <source>
        <dbReference type="EMBL" id="MBC5695552.1"/>
    </source>
</evidence>
<dbReference type="InterPro" id="IPR001296">
    <property type="entry name" value="Glyco_trans_1"/>
</dbReference>
<dbReference type="PANTHER" id="PTHR45947:SF3">
    <property type="entry name" value="SULFOQUINOVOSYL TRANSFERASE SQD2"/>
    <property type="match status" value="1"/>
</dbReference>
<comment type="caution">
    <text evidence="3">The sequence shown here is derived from an EMBL/GenBank/DDBJ whole genome shotgun (WGS) entry which is preliminary data.</text>
</comment>
<organism evidence="3 4">
    <name type="scientific">Agathobaculum hominis</name>
    <dbReference type="NCBI Taxonomy" id="2763014"/>
    <lineage>
        <taxon>Bacteria</taxon>
        <taxon>Bacillati</taxon>
        <taxon>Bacillota</taxon>
        <taxon>Clostridia</taxon>
        <taxon>Eubacteriales</taxon>
        <taxon>Butyricicoccaceae</taxon>
        <taxon>Agathobaculum</taxon>
    </lineage>
</organism>
<dbReference type="SUPFAM" id="SSF53756">
    <property type="entry name" value="UDP-Glycosyltransferase/glycogen phosphorylase"/>
    <property type="match status" value="1"/>
</dbReference>
<dbReference type="InterPro" id="IPR028098">
    <property type="entry name" value="Glyco_trans_4-like_N"/>
</dbReference>
<evidence type="ECO:0000259" key="1">
    <source>
        <dbReference type="Pfam" id="PF00534"/>
    </source>
</evidence>
<gene>
    <name evidence="3" type="ORF">H8S02_06305</name>
</gene>
<dbReference type="Pfam" id="PF00534">
    <property type="entry name" value="Glycos_transf_1"/>
    <property type="match status" value="1"/>
</dbReference>
<protein>
    <submittedName>
        <fullName evidence="3">Glycosyltransferase</fullName>
    </submittedName>
</protein>
<sequence>MKNSRKVLYVASTFGHLASFHKPYLAWLAQQGAAVHAAAGGSTAELPGVSRYIPVSFEKSMFSPRNFAAVIQLRRVLREEKYDMISVHTSLAAFFTRLAVMTCGKQRPIVMNTAHGYLFDRDTPPLKREILLAAERMTAPVTDWLLTMNRQDERIARQYRLGRHIVPTDGMGIDLARFSRPSAPERTWLRRQLSLRDDQLVLVYAAEFSGRKHQSMLIEAMAELPERVVLLLPGRGAALDKCKALADRLGVRERVRFPGFVSNIEDYYRASDVCVSSSRSEGLPFNVMEAMACGLPAVLTNVKGHEDLVRPGENGELYPYDDRQAFCRAVRVASEPAVRRMMSEKAEKSVQKYGLDTVFPALTTLYYDALTGKTGRAASEEEN</sequence>
<reference evidence="3 4" key="1">
    <citation type="submission" date="2020-08" db="EMBL/GenBank/DDBJ databases">
        <title>Genome public.</title>
        <authorList>
            <person name="Liu C."/>
            <person name="Sun Q."/>
        </authorList>
    </citation>
    <scope>NUCLEOTIDE SEQUENCE [LARGE SCALE GENOMIC DNA]</scope>
    <source>
        <strain evidence="3 4">M2</strain>
    </source>
</reference>